<feature type="region of interest" description="Disordered" evidence="1">
    <location>
        <begin position="1"/>
        <end position="36"/>
    </location>
</feature>
<name>A0ABR2N3N7_9ASPA</name>
<reference evidence="3 4" key="1">
    <citation type="journal article" date="2022" name="Nat. Plants">
        <title>Genomes of leafy and leafless Platanthera orchids illuminate the evolution of mycoheterotrophy.</title>
        <authorList>
            <person name="Li M.H."/>
            <person name="Liu K.W."/>
            <person name="Li Z."/>
            <person name="Lu H.C."/>
            <person name="Ye Q.L."/>
            <person name="Zhang D."/>
            <person name="Wang J.Y."/>
            <person name="Li Y.F."/>
            <person name="Zhong Z.M."/>
            <person name="Liu X."/>
            <person name="Yu X."/>
            <person name="Liu D.K."/>
            <person name="Tu X.D."/>
            <person name="Liu B."/>
            <person name="Hao Y."/>
            <person name="Liao X.Y."/>
            <person name="Jiang Y.T."/>
            <person name="Sun W.H."/>
            <person name="Chen J."/>
            <person name="Chen Y.Q."/>
            <person name="Ai Y."/>
            <person name="Zhai J.W."/>
            <person name="Wu S.S."/>
            <person name="Zhou Z."/>
            <person name="Hsiao Y.Y."/>
            <person name="Wu W.L."/>
            <person name="Chen Y.Y."/>
            <person name="Lin Y.F."/>
            <person name="Hsu J.L."/>
            <person name="Li C.Y."/>
            <person name="Wang Z.W."/>
            <person name="Zhao X."/>
            <person name="Zhong W.Y."/>
            <person name="Ma X.K."/>
            <person name="Ma L."/>
            <person name="Huang J."/>
            <person name="Chen G.Z."/>
            <person name="Huang M.Z."/>
            <person name="Huang L."/>
            <person name="Peng D.H."/>
            <person name="Luo Y.B."/>
            <person name="Zou S.Q."/>
            <person name="Chen S.P."/>
            <person name="Lan S."/>
            <person name="Tsai W.C."/>
            <person name="Van de Peer Y."/>
            <person name="Liu Z.J."/>
        </authorList>
    </citation>
    <scope>NUCLEOTIDE SEQUENCE [LARGE SCALE GENOMIC DNA]</scope>
    <source>
        <strain evidence="3">Lor288</strain>
    </source>
</reference>
<protein>
    <recommendedName>
        <fullName evidence="2">DUF4005 domain-containing protein</fullName>
    </recommendedName>
</protein>
<dbReference type="Pfam" id="PF13178">
    <property type="entry name" value="DUF4005"/>
    <property type="match status" value="1"/>
</dbReference>
<organism evidence="3 4">
    <name type="scientific">Platanthera guangdongensis</name>
    <dbReference type="NCBI Taxonomy" id="2320717"/>
    <lineage>
        <taxon>Eukaryota</taxon>
        <taxon>Viridiplantae</taxon>
        <taxon>Streptophyta</taxon>
        <taxon>Embryophyta</taxon>
        <taxon>Tracheophyta</taxon>
        <taxon>Spermatophyta</taxon>
        <taxon>Magnoliopsida</taxon>
        <taxon>Liliopsida</taxon>
        <taxon>Asparagales</taxon>
        <taxon>Orchidaceae</taxon>
        <taxon>Orchidoideae</taxon>
        <taxon>Orchideae</taxon>
        <taxon>Orchidinae</taxon>
        <taxon>Platanthera</taxon>
    </lineage>
</organism>
<evidence type="ECO:0000256" key="1">
    <source>
        <dbReference type="SAM" id="MobiDB-lite"/>
    </source>
</evidence>
<evidence type="ECO:0000313" key="3">
    <source>
        <dbReference type="EMBL" id="KAK8970238.1"/>
    </source>
</evidence>
<comment type="caution">
    <text evidence="3">The sequence shown here is derived from an EMBL/GenBank/DDBJ whole genome shotgun (WGS) entry which is preliminary data.</text>
</comment>
<dbReference type="Proteomes" id="UP001412067">
    <property type="component" value="Unassembled WGS sequence"/>
</dbReference>
<feature type="domain" description="DUF4005" evidence="2">
    <location>
        <begin position="1"/>
        <end position="26"/>
    </location>
</feature>
<sequence>MTATESARAIFRPQSAPRQRPVTPRVVGGGAGGRRRCRRMTTGVFRIGKGGRSSQRKLFRENRDGGAWFAPIRF</sequence>
<evidence type="ECO:0000259" key="2">
    <source>
        <dbReference type="Pfam" id="PF13178"/>
    </source>
</evidence>
<gene>
    <name evidence="3" type="ORF">KSP40_PGU017135</name>
</gene>
<dbReference type="EMBL" id="JBBWWR010000002">
    <property type="protein sequence ID" value="KAK8970238.1"/>
    <property type="molecule type" value="Genomic_DNA"/>
</dbReference>
<keyword evidence="4" id="KW-1185">Reference proteome</keyword>
<evidence type="ECO:0000313" key="4">
    <source>
        <dbReference type="Proteomes" id="UP001412067"/>
    </source>
</evidence>
<feature type="compositionally biased region" description="Low complexity" evidence="1">
    <location>
        <begin position="17"/>
        <end position="26"/>
    </location>
</feature>
<accession>A0ABR2N3N7</accession>
<dbReference type="InterPro" id="IPR025064">
    <property type="entry name" value="DUF4005"/>
</dbReference>
<proteinExistence type="predicted"/>